<dbReference type="Pfam" id="PF00303">
    <property type="entry name" value="Thymidylat_synt"/>
    <property type="match status" value="1"/>
</dbReference>
<proteinExistence type="inferred from homology"/>
<dbReference type="GO" id="GO:0006231">
    <property type="term" value="P:dTMP biosynthetic process"/>
    <property type="evidence" value="ECO:0007669"/>
    <property type="project" value="InterPro"/>
</dbReference>
<dbReference type="InterPro" id="IPR036926">
    <property type="entry name" value="Thymidate_synth/dCMP_Mease_sf"/>
</dbReference>
<dbReference type="GO" id="GO:0032259">
    <property type="term" value="P:methylation"/>
    <property type="evidence" value="ECO:0007669"/>
    <property type="project" value="UniProtKB-KW"/>
</dbReference>
<dbReference type="PRINTS" id="PR00108">
    <property type="entry name" value="THYMDSNTHASE"/>
</dbReference>
<keyword evidence="6" id="KW-0545">Nucleotide biosynthesis</keyword>
<dbReference type="FunFam" id="3.30.572.10:FF:000007">
    <property type="entry name" value="thymidylate synthase isoform X2"/>
    <property type="match status" value="1"/>
</dbReference>
<dbReference type="SUPFAM" id="SSF55831">
    <property type="entry name" value="Thymidylate synthase/dCMP hydroxymethylase"/>
    <property type="match status" value="1"/>
</dbReference>
<dbReference type="GO" id="GO:0005739">
    <property type="term" value="C:mitochondrion"/>
    <property type="evidence" value="ECO:0007669"/>
    <property type="project" value="TreeGrafter"/>
</dbReference>
<sequence>MNIYTTLKNPYNMLKSLTEYNKYRRTPVVTVNQFPMRHEENQYLNLIEDILSEGSKEEGRNGTTFTVVGAAMHFSLNDRRVPFLTTKRLAWKTCLKELLWFIRGDTDNALLQAQNVHIWDGNASREFLDSRGLTNRAEGDMGPIYGFQWRNFGGDYGSGPKKGVDQLQLIIDALKDPEQRTSRRLIISAWNPSQLHEMALPPCHVLMQFHVTNETRLSCSLYQRSGDVGLGVPFNIASYSMLTHLLAHHCGLDAHEFVYHLGNAHIYDDHVEALQQQLQREPHDFPQIAIRALHENIDDYAVSEFEVQGYQCHDAIAMTMRQ</sequence>
<comment type="pathway">
    <text evidence="1">Pyrimidine metabolism; dTTP biosynthesis.</text>
</comment>
<evidence type="ECO:0000313" key="8">
    <source>
        <dbReference type="EMBL" id="QHT87783.1"/>
    </source>
</evidence>
<comment type="similarity">
    <text evidence="2">Belongs to the thymidylate synthase family.</text>
</comment>
<evidence type="ECO:0000256" key="1">
    <source>
        <dbReference type="ARBA" id="ARBA00004992"/>
    </source>
</evidence>
<dbReference type="InterPro" id="IPR020940">
    <property type="entry name" value="Thymidylate_synthase_AS"/>
</dbReference>
<dbReference type="GO" id="GO:0006575">
    <property type="term" value="P:modified amino acid metabolic process"/>
    <property type="evidence" value="ECO:0007669"/>
    <property type="project" value="UniProtKB-ARBA"/>
</dbReference>
<evidence type="ECO:0000256" key="2">
    <source>
        <dbReference type="ARBA" id="ARBA00009972"/>
    </source>
</evidence>
<dbReference type="HAMAP" id="MF_00008">
    <property type="entry name" value="Thymidy_synth_bact"/>
    <property type="match status" value="1"/>
</dbReference>
<accession>A0A6C0I6N3</accession>
<dbReference type="InterPro" id="IPR023451">
    <property type="entry name" value="Thymidate_synth/dCMP_Mease_dom"/>
</dbReference>
<dbReference type="InterPro" id="IPR000398">
    <property type="entry name" value="Thymidylate_synthase"/>
</dbReference>
<evidence type="ECO:0000256" key="3">
    <source>
        <dbReference type="ARBA" id="ARBA00011947"/>
    </source>
</evidence>
<dbReference type="NCBIfam" id="TIGR03284">
    <property type="entry name" value="thym_sym"/>
    <property type="match status" value="1"/>
</dbReference>
<organism evidence="8">
    <name type="scientific">viral metagenome</name>
    <dbReference type="NCBI Taxonomy" id="1070528"/>
    <lineage>
        <taxon>unclassified sequences</taxon>
        <taxon>metagenomes</taxon>
        <taxon>organismal metagenomes</taxon>
    </lineage>
</organism>
<feature type="domain" description="Thymidylate synthase/dCMP hydroxymethylase" evidence="7">
    <location>
        <begin position="41"/>
        <end position="320"/>
    </location>
</feature>
<dbReference type="GO" id="GO:0005829">
    <property type="term" value="C:cytosol"/>
    <property type="evidence" value="ECO:0007669"/>
    <property type="project" value="TreeGrafter"/>
</dbReference>
<dbReference type="EC" id="2.1.1.45" evidence="3"/>
<evidence type="ECO:0000259" key="7">
    <source>
        <dbReference type="Pfam" id="PF00303"/>
    </source>
</evidence>
<dbReference type="Gene3D" id="3.30.572.10">
    <property type="entry name" value="Thymidylate synthase/dCMP hydroxymethylase domain"/>
    <property type="match status" value="1"/>
</dbReference>
<protein>
    <recommendedName>
        <fullName evidence="3">thymidylate synthase</fullName>
        <ecNumber evidence="3">2.1.1.45</ecNumber>
    </recommendedName>
</protein>
<dbReference type="CDD" id="cd00351">
    <property type="entry name" value="TS_Pyrimidine_HMase"/>
    <property type="match status" value="1"/>
</dbReference>
<dbReference type="AlphaFoldDB" id="A0A6C0I6N3"/>
<reference evidence="8" key="1">
    <citation type="journal article" date="2020" name="Nature">
        <title>Giant virus diversity and host interactions through global metagenomics.</title>
        <authorList>
            <person name="Schulz F."/>
            <person name="Roux S."/>
            <person name="Paez-Espino D."/>
            <person name="Jungbluth S."/>
            <person name="Walsh D.A."/>
            <person name="Denef V.J."/>
            <person name="McMahon K.D."/>
            <person name="Konstantinidis K.T."/>
            <person name="Eloe-Fadrosh E.A."/>
            <person name="Kyrpides N.C."/>
            <person name="Woyke T."/>
        </authorList>
    </citation>
    <scope>NUCLEOTIDE SEQUENCE</scope>
    <source>
        <strain evidence="8">GVMAG-M-3300023184-191</strain>
    </source>
</reference>
<keyword evidence="4" id="KW-0489">Methyltransferase</keyword>
<evidence type="ECO:0000256" key="5">
    <source>
        <dbReference type="ARBA" id="ARBA00022679"/>
    </source>
</evidence>
<dbReference type="EMBL" id="MN740101">
    <property type="protein sequence ID" value="QHT87783.1"/>
    <property type="molecule type" value="Genomic_DNA"/>
</dbReference>
<dbReference type="PROSITE" id="PS00091">
    <property type="entry name" value="THYMIDYLATE_SYNTHASE"/>
    <property type="match status" value="1"/>
</dbReference>
<dbReference type="PANTHER" id="PTHR11548">
    <property type="entry name" value="THYMIDYLATE SYNTHASE 1"/>
    <property type="match status" value="1"/>
</dbReference>
<evidence type="ECO:0000256" key="4">
    <source>
        <dbReference type="ARBA" id="ARBA00022603"/>
    </source>
</evidence>
<dbReference type="PANTHER" id="PTHR11548:SF2">
    <property type="entry name" value="THYMIDYLATE SYNTHASE"/>
    <property type="match status" value="1"/>
</dbReference>
<dbReference type="GO" id="GO:0004799">
    <property type="term" value="F:thymidylate synthase activity"/>
    <property type="evidence" value="ECO:0007669"/>
    <property type="project" value="UniProtKB-EC"/>
</dbReference>
<keyword evidence="5" id="KW-0808">Transferase</keyword>
<dbReference type="InterPro" id="IPR045097">
    <property type="entry name" value="Thymidate_synth/dCMP_Mease"/>
</dbReference>
<name>A0A6C0I6N3_9ZZZZ</name>
<evidence type="ECO:0000256" key="6">
    <source>
        <dbReference type="ARBA" id="ARBA00022727"/>
    </source>
</evidence>